<reference evidence="2" key="1">
    <citation type="journal article" date="2015" name="Genome Announc.">
        <title>Draft Genome Sequence of Anaerolineae Strain TC1, a Novel Isolate from a Methanogenic Wastewater Treatment System.</title>
        <authorList>
            <person name="Matsuura N."/>
            <person name="Tourlousse D.M."/>
            <person name="Sun L."/>
            <person name="Toyonaga M."/>
            <person name="Kuroda K."/>
            <person name="Ohashi A."/>
            <person name="Cruz R."/>
            <person name="Yamaguchi T."/>
            <person name="Sekiguchi Y."/>
        </authorList>
    </citation>
    <scope>NUCLEOTIDE SEQUENCE [LARGE SCALE GENOMIC DNA]</scope>
    <source>
        <strain evidence="2">TC1</strain>
    </source>
</reference>
<dbReference type="Proteomes" id="UP000053370">
    <property type="component" value="Unassembled WGS sequence"/>
</dbReference>
<dbReference type="GO" id="GO:0005840">
    <property type="term" value="C:ribosome"/>
    <property type="evidence" value="ECO:0007669"/>
    <property type="project" value="UniProtKB-KW"/>
</dbReference>
<dbReference type="InterPro" id="IPR016181">
    <property type="entry name" value="Acyl_CoA_acyltransferase"/>
</dbReference>
<keyword evidence="3" id="KW-1185">Reference proteome</keyword>
<dbReference type="EMBL" id="DF968179">
    <property type="protein sequence ID" value="GAP39452.1"/>
    <property type="molecule type" value="Genomic_DNA"/>
</dbReference>
<dbReference type="STRING" id="1678840.ATC1_11387"/>
<gene>
    <name evidence="2" type="ORF">ATC1_11387</name>
</gene>
<accession>A0A0K8P9X0</accession>
<dbReference type="CDD" id="cd04301">
    <property type="entry name" value="NAT_SF"/>
    <property type="match status" value="1"/>
</dbReference>
<keyword evidence="2" id="KW-0687">Ribonucleoprotein</keyword>
<dbReference type="PROSITE" id="PS51186">
    <property type="entry name" value="GNAT"/>
    <property type="match status" value="1"/>
</dbReference>
<name>A0A0K8P9X0_9CHLR</name>
<evidence type="ECO:0000313" key="3">
    <source>
        <dbReference type="Proteomes" id="UP000053370"/>
    </source>
</evidence>
<organism evidence="2">
    <name type="scientific">Flexilinea flocculi</name>
    <dbReference type="NCBI Taxonomy" id="1678840"/>
    <lineage>
        <taxon>Bacteria</taxon>
        <taxon>Bacillati</taxon>
        <taxon>Chloroflexota</taxon>
        <taxon>Anaerolineae</taxon>
        <taxon>Anaerolineales</taxon>
        <taxon>Anaerolineaceae</taxon>
        <taxon>Flexilinea</taxon>
    </lineage>
</organism>
<dbReference type="AlphaFoldDB" id="A0A0K8P9X0"/>
<dbReference type="RefSeq" id="WP_062277816.1">
    <property type="nucleotide sequence ID" value="NZ_DF968179.1"/>
</dbReference>
<sequence>MNIDFDIAKTENAREITELLNAVTLWLHQKSIMQWQYPWDQTVIEQDISQNSVKILLIDGRIIGTFSIKQIKSYPWASEIHDDFLYVYRIALHPDYQGKGIGRQIIQHAVHFGQTRKMNLFLNCWAGNNTLRKFYSNSGFEHIGDFPENDYQISAFCFRCK</sequence>
<dbReference type="SUPFAM" id="SSF55729">
    <property type="entry name" value="Acyl-CoA N-acyltransferases (Nat)"/>
    <property type="match status" value="1"/>
</dbReference>
<evidence type="ECO:0000259" key="1">
    <source>
        <dbReference type="PROSITE" id="PS51186"/>
    </source>
</evidence>
<dbReference type="GO" id="GO:0016747">
    <property type="term" value="F:acyltransferase activity, transferring groups other than amino-acyl groups"/>
    <property type="evidence" value="ECO:0007669"/>
    <property type="project" value="InterPro"/>
</dbReference>
<dbReference type="Pfam" id="PF00583">
    <property type="entry name" value="Acetyltransf_1"/>
    <property type="match status" value="1"/>
</dbReference>
<dbReference type="PANTHER" id="PTHR43617">
    <property type="entry name" value="L-AMINO ACID N-ACETYLTRANSFERASE"/>
    <property type="match status" value="1"/>
</dbReference>
<dbReference type="Gene3D" id="3.40.630.30">
    <property type="match status" value="1"/>
</dbReference>
<protein>
    <submittedName>
        <fullName evidence="2">Ribosomal protein S18 acetylase RimI</fullName>
    </submittedName>
</protein>
<evidence type="ECO:0000313" key="2">
    <source>
        <dbReference type="EMBL" id="GAP39452.1"/>
    </source>
</evidence>
<keyword evidence="2" id="KW-0689">Ribosomal protein</keyword>
<dbReference type="InterPro" id="IPR050276">
    <property type="entry name" value="MshD_Acetyltransferase"/>
</dbReference>
<proteinExistence type="predicted"/>
<feature type="domain" description="N-acetyltransferase" evidence="1">
    <location>
        <begin position="3"/>
        <end position="161"/>
    </location>
</feature>
<dbReference type="OrthoDB" id="6382410at2"/>
<dbReference type="InterPro" id="IPR000182">
    <property type="entry name" value="GNAT_dom"/>
</dbReference>